<comment type="caution">
    <text evidence="6">The sequence shown here is derived from an EMBL/GenBank/DDBJ whole genome shotgun (WGS) entry which is preliminary data.</text>
</comment>
<sequence length="451" mass="49004">MLSLSLREVLHLIKTEQISARDLLKKCIERATSVRELNAYITETHELAWSQVGLAPGKSELAGIPIAVKDNFCTRNIPTTCGSKMLDNYVPPYNATVVDRLLTSGAVLMGKTNMDEYAMGCGSIDSRYGPVRNPWKYKFQSSARSSVIIQSKEGPTSGGDWYIAGGSSGGSAVAVATGTCFGALGSDTGGSTRNPASYCGIVGLKPTYGSLSRYGLIPLVNSLDVPGILTKTVDDAALLLRIIAGRDVNDSTTVSESLHLTDLDDQPSVKGLHIGIPKEYNAPGLCGETRRAWEDVANALETAGACVSLVSLPHTQYSINTYSILCACEVASNMARYDGIEFGHRAEGNNMSTESLYAQSRHEGFNEVVRGRIFAGNYFLLRKNYRRYFQQALKVRRLISDDFTKVYGDGVDVLLTPTTLSVALPYSKFSMADNRTRTAEQDYFTQPINMA</sequence>
<dbReference type="PANTHER" id="PTHR11895">
    <property type="entry name" value="TRANSAMIDASE"/>
    <property type="match status" value="1"/>
</dbReference>
<keyword evidence="7" id="KW-1185">Reference proteome</keyword>
<dbReference type="InterPro" id="IPR000120">
    <property type="entry name" value="Amidase"/>
</dbReference>
<dbReference type="InterPro" id="IPR023631">
    <property type="entry name" value="Amidase_dom"/>
</dbReference>
<dbReference type="AlphaFoldDB" id="A0A9D4N3I0"/>
<gene>
    <name evidence="6" type="ORF">DPMN_013012</name>
</gene>
<keyword evidence="2" id="KW-0547">Nucleotide-binding</keyword>
<name>A0A9D4N3I0_DREPO</name>
<evidence type="ECO:0000256" key="1">
    <source>
        <dbReference type="ARBA" id="ARBA00022598"/>
    </source>
</evidence>
<feature type="domain" description="Amidase" evidence="5">
    <location>
        <begin position="162"/>
        <end position="451"/>
    </location>
</feature>
<evidence type="ECO:0000256" key="4">
    <source>
        <dbReference type="ARBA" id="ARBA00022917"/>
    </source>
</evidence>
<evidence type="ECO:0000259" key="5">
    <source>
        <dbReference type="Pfam" id="PF01425"/>
    </source>
</evidence>
<dbReference type="PANTHER" id="PTHR11895:SF7">
    <property type="entry name" value="GLUTAMYL-TRNA(GLN) AMIDOTRANSFERASE SUBUNIT A, MITOCHONDRIAL"/>
    <property type="match status" value="1"/>
</dbReference>
<evidence type="ECO:0000313" key="6">
    <source>
        <dbReference type="EMBL" id="KAH3888967.1"/>
    </source>
</evidence>
<proteinExistence type="inferred from homology"/>
<feature type="non-terminal residue" evidence="6">
    <location>
        <position position="451"/>
    </location>
</feature>
<evidence type="ECO:0000256" key="2">
    <source>
        <dbReference type="ARBA" id="ARBA00022741"/>
    </source>
</evidence>
<dbReference type="HAMAP" id="MF_00120">
    <property type="entry name" value="GatA"/>
    <property type="match status" value="1"/>
</dbReference>
<evidence type="ECO:0000313" key="7">
    <source>
        <dbReference type="Proteomes" id="UP000828390"/>
    </source>
</evidence>
<dbReference type="GO" id="GO:0005739">
    <property type="term" value="C:mitochondrion"/>
    <property type="evidence" value="ECO:0007669"/>
    <property type="project" value="TreeGrafter"/>
</dbReference>
<keyword evidence="1" id="KW-0436">Ligase</keyword>
<reference evidence="6" key="1">
    <citation type="journal article" date="2019" name="bioRxiv">
        <title>The Genome of the Zebra Mussel, Dreissena polymorpha: A Resource for Invasive Species Research.</title>
        <authorList>
            <person name="McCartney M.A."/>
            <person name="Auch B."/>
            <person name="Kono T."/>
            <person name="Mallez S."/>
            <person name="Zhang Y."/>
            <person name="Obille A."/>
            <person name="Becker A."/>
            <person name="Abrahante J.E."/>
            <person name="Garbe J."/>
            <person name="Badalamenti J.P."/>
            <person name="Herman A."/>
            <person name="Mangelson H."/>
            <person name="Liachko I."/>
            <person name="Sullivan S."/>
            <person name="Sone E.D."/>
            <person name="Koren S."/>
            <person name="Silverstein K.A.T."/>
            <person name="Beckman K.B."/>
            <person name="Gohl D.M."/>
        </authorList>
    </citation>
    <scope>NUCLEOTIDE SEQUENCE</scope>
    <source>
        <strain evidence="6">Duluth1</strain>
        <tissue evidence="6">Whole animal</tissue>
    </source>
</reference>
<dbReference type="GO" id="GO:0005524">
    <property type="term" value="F:ATP binding"/>
    <property type="evidence" value="ECO:0007669"/>
    <property type="project" value="UniProtKB-KW"/>
</dbReference>
<keyword evidence="3" id="KW-0067">ATP-binding</keyword>
<dbReference type="GO" id="GO:0050567">
    <property type="term" value="F:glutaminyl-tRNA synthase (glutamine-hydrolyzing) activity"/>
    <property type="evidence" value="ECO:0007669"/>
    <property type="project" value="InterPro"/>
</dbReference>
<accession>A0A9D4N3I0</accession>
<dbReference type="GO" id="GO:0032543">
    <property type="term" value="P:mitochondrial translation"/>
    <property type="evidence" value="ECO:0007669"/>
    <property type="project" value="TreeGrafter"/>
</dbReference>
<reference evidence="6" key="2">
    <citation type="submission" date="2020-11" db="EMBL/GenBank/DDBJ databases">
        <authorList>
            <person name="McCartney M.A."/>
            <person name="Auch B."/>
            <person name="Kono T."/>
            <person name="Mallez S."/>
            <person name="Becker A."/>
            <person name="Gohl D.M."/>
            <person name="Silverstein K.A.T."/>
            <person name="Koren S."/>
            <person name="Bechman K.B."/>
            <person name="Herman A."/>
            <person name="Abrahante J.E."/>
            <person name="Garbe J."/>
        </authorList>
    </citation>
    <scope>NUCLEOTIDE SEQUENCE</scope>
    <source>
        <strain evidence="6">Duluth1</strain>
        <tissue evidence="6">Whole animal</tissue>
    </source>
</reference>
<protein>
    <recommendedName>
        <fullName evidence="5">Amidase domain-containing protein</fullName>
    </recommendedName>
</protein>
<feature type="domain" description="Amidase" evidence="5">
    <location>
        <begin position="22"/>
        <end position="139"/>
    </location>
</feature>
<dbReference type="Gene3D" id="3.90.1300.10">
    <property type="entry name" value="Amidase signature (AS) domain"/>
    <property type="match status" value="1"/>
</dbReference>
<dbReference type="Proteomes" id="UP000828390">
    <property type="component" value="Unassembled WGS sequence"/>
</dbReference>
<dbReference type="Pfam" id="PF01425">
    <property type="entry name" value="Amidase"/>
    <property type="match status" value="2"/>
</dbReference>
<dbReference type="GO" id="GO:0070681">
    <property type="term" value="P:glutaminyl-tRNAGln biosynthesis via transamidation"/>
    <property type="evidence" value="ECO:0007669"/>
    <property type="project" value="TreeGrafter"/>
</dbReference>
<dbReference type="GO" id="GO:0030956">
    <property type="term" value="C:glutamyl-tRNA(Gln) amidotransferase complex"/>
    <property type="evidence" value="ECO:0007669"/>
    <property type="project" value="InterPro"/>
</dbReference>
<keyword evidence="4" id="KW-0648">Protein biosynthesis</keyword>
<dbReference type="SUPFAM" id="SSF75304">
    <property type="entry name" value="Amidase signature (AS) enzymes"/>
    <property type="match status" value="1"/>
</dbReference>
<dbReference type="EMBL" id="JAIWYP010000001">
    <property type="protein sequence ID" value="KAH3888967.1"/>
    <property type="molecule type" value="Genomic_DNA"/>
</dbReference>
<organism evidence="6 7">
    <name type="scientific">Dreissena polymorpha</name>
    <name type="common">Zebra mussel</name>
    <name type="synonym">Mytilus polymorpha</name>
    <dbReference type="NCBI Taxonomy" id="45954"/>
    <lineage>
        <taxon>Eukaryota</taxon>
        <taxon>Metazoa</taxon>
        <taxon>Spiralia</taxon>
        <taxon>Lophotrochozoa</taxon>
        <taxon>Mollusca</taxon>
        <taxon>Bivalvia</taxon>
        <taxon>Autobranchia</taxon>
        <taxon>Heteroconchia</taxon>
        <taxon>Euheterodonta</taxon>
        <taxon>Imparidentia</taxon>
        <taxon>Neoheterodontei</taxon>
        <taxon>Myida</taxon>
        <taxon>Dreissenoidea</taxon>
        <taxon>Dreissenidae</taxon>
        <taxon>Dreissena</taxon>
    </lineage>
</organism>
<dbReference type="InterPro" id="IPR004412">
    <property type="entry name" value="GatA"/>
</dbReference>
<dbReference type="InterPro" id="IPR036928">
    <property type="entry name" value="AS_sf"/>
</dbReference>
<evidence type="ECO:0000256" key="3">
    <source>
        <dbReference type="ARBA" id="ARBA00022840"/>
    </source>
</evidence>